<evidence type="ECO:0000313" key="5">
    <source>
        <dbReference type="Proteomes" id="UP001237595"/>
    </source>
</evidence>
<dbReference type="PANTHER" id="PTHR42059">
    <property type="entry name" value="TNT DOMAIN-CONTAINING PROTEIN"/>
    <property type="match status" value="1"/>
</dbReference>
<feature type="compositionally biased region" description="Pro residues" evidence="1">
    <location>
        <begin position="372"/>
        <end position="384"/>
    </location>
</feature>
<dbReference type="Proteomes" id="UP001237595">
    <property type="component" value="Unassembled WGS sequence"/>
</dbReference>
<reference evidence="4 5" key="1">
    <citation type="submission" date="2023-04" db="EMBL/GenBank/DDBJ databases">
        <title>Draft genome sequence of Saccharopolyspora sp. TS4A08 isolated from sweet potato rhizospheric soil.</title>
        <authorList>
            <person name="Suksaard P."/>
            <person name="Duangmal K."/>
        </authorList>
    </citation>
    <scope>NUCLEOTIDE SEQUENCE [LARGE SCALE GENOMIC DNA]</scope>
    <source>
        <strain evidence="4 5">TS4A08</strain>
    </source>
</reference>
<feature type="compositionally biased region" description="Low complexity" evidence="1">
    <location>
        <begin position="192"/>
        <end position="203"/>
    </location>
</feature>
<feature type="region of interest" description="Disordered" evidence="1">
    <location>
        <begin position="68"/>
        <end position="88"/>
    </location>
</feature>
<evidence type="ECO:0000259" key="3">
    <source>
        <dbReference type="Pfam" id="PF25547"/>
    </source>
</evidence>
<dbReference type="InterPro" id="IPR025331">
    <property type="entry name" value="TNT"/>
</dbReference>
<feature type="compositionally biased region" description="Pro residues" evidence="1">
    <location>
        <begin position="280"/>
        <end position="297"/>
    </location>
</feature>
<keyword evidence="5" id="KW-1185">Reference proteome</keyword>
<feature type="region of interest" description="Disordered" evidence="1">
    <location>
        <begin position="416"/>
        <end position="451"/>
    </location>
</feature>
<name>A0ABT6PVX5_9PSEU</name>
<dbReference type="InterPro" id="IPR057746">
    <property type="entry name" value="CpnT-like_N"/>
</dbReference>
<feature type="domain" description="Outer membrane channel protein CpnT-like N-terminal" evidence="3">
    <location>
        <begin position="18"/>
        <end position="133"/>
    </location>
</feature>
<dbReference type="InterPro" id="IPR053024">
    <property type="entry name" value="Fungal_surface_NADase"/>
</dbReference>
<evidence type="ECO:0000259" key="2">
    <source>
        <dbReference type="Pfam" id="PF14021"/>
    </source>
</evidence>
<feature type="region of interest" description="Disordered" evidence="1">
    <location>
        <begin position="165"/>
        <end position="390"/>
    </location>
</feature>
<feature type="domain" description="TNT" evidence="2">
    <location>
        <begin position="523"/>
        <end position="607"/>
    </location>
</feature>
<evidence type="ECO:0000256" key="1">
    <source>
        <dbReference type="SAM" id="MobiDB-lite"/>
    </source>
</evidence>
<proteinExistence type="predicted"/>
<dbReference type="EMBL" id="JASAOF010000025">
    <property type="protein sequence ID" value="MDI2032163.1"/>
    <property type="molecule type" value="Genomic_DNA"/>
</dbReference>
<evidence type="ECO:0000313" key="4">
    <source>
        <dbReference type="EMBL" id="MDI2032163.1"/>
    </source>
</evidence>
<dbReference type="Pfam" id="PF14021">
    <property type="entry name" value="TNT"/>
    <property type="match status" value="1"/>
</dbReference>
<feature type="compositionally biased region" description="Polar residues" evidence="1">
    <location>
        <begin position="351"/>
        <end position="366"/>
    </location>
</feature>
<feature type="compositionally biased region" description="Basic and acidic residues" evidence="1">
    <location>
        <begin position="422"/>
        <end position="431"/>
    </location>
</feature>
<organism evidence="4 5">
    <name type="scientific">Saccharopolyspora ipomoeae</name>
    <dbReference type="NCBI Taxonomy" id="3042027"/>
    <lineage>
        <taxon>Bacteria</taxon>
        <taxon>Bacillati</taxon>
        <taxon>Actinomycetota</taxon>
        <taxon>Actinomycetes</taxon>
        <taxon>Pseudonocardiales</taxon>
        <taxon>Pseudonocardiaceae</taxon>
        <taxon>Saccharopolyspora</taxon>
    </lineage>
</organism>
<accession>A0ABT6PVX5</accession>
<feature type="compositionally biased region" description="Pro residues" evidence="1">
    <location>
        <begin position="310"/>
        <end position="325"/>
    </location>
</feature>
<comment type="caution">
    <text evidence="4">The sequence shown here is derived from an EMBL/GenBank/DDBJ whole genome shotgun (WGS) entry which is preliminary data.</text>
</comment>
<sequence>MGLELPAELRDVADRAGVRWPAADEDRMREAATSWREAARSLDALARDADTTAQGALRSFDGDAAQAASREWDALAADDGPLPSTSRKCLDNADRLERAAEHVGTAKVELVRELVSLAKQTDAAEQAAAAGHPQALAALDTALSGAAAGAAKVHEDLSAALDAEPPGALADASSSAGHRLDPGTGTAESIVDEVVPGDVGGPVEEAERGVDAVGGAQETLREEVPEGGFGGPAAPAAPGWEPRLAEAGTGPIPVIGGPDPAPSTAPQTSHTAWAGQHPGQQPPPPPAGFTPPPPPPQQHQQPGGYAVAPGQPPQGPAPARPPQPGRGPVVYGQAAPPAPPQGQNRPAHHQPASNQPVANQPAQNVQRGALRPLPPQAQPAPEPQQRPLRHGPRNADVVAFVLHQFPIGYMPVAADQASRQLPTRDPEDTRDGLNFPPQDHPRSGLVDDTDALRRARSTAVYDDARRARAERAERAEIPAELLTGHDPLGELSELDWERRYGGGDRWPQEHPEGGFEPGEPVVLEPDTVLDLLGTGDGRLFCAVATPFAHRSLPPAHAERDYRRYRLMRPLPVWRSVAAPWFEQPGGGVRYRATYSAVDLVGLGYLVELTRSRELSEASTLRLVLTGTTDEPPDETPQESTR</sequence>
<dbReference type="RefSeq" id="WP_281458419.1">
    <property type="nucleotide sequence ID" value="NZ_JASAOF010000025.1"/>
</dbReference>
<feature type="compositionally biased region" description="Low complexity" evidence="1">
    <location>
        <begin position="232"/>
        <end position="242"/>
    </location>
</feature>
<dbReference type="Pfam" id="PF25547">
    <property type="entry name" value="WXG100_2"/>
    <property type="match status" value="1"/>
</dbReference>
<feature type="compositionally biased region" description="Low complexity" evidence="1">
    <location>
        <begin position="326"/>
        <end position="335"/>
    </location>
</feature>
<dbReference type="PANTHER" id="PTHR42059:SF1">
    <property type="entry name" value="TNT DOMAIN-CONTAINING PROTEIN"/>
    <property type="match status" value="1"/>
</dbReference>
<protein>
    <submittedName>
        <fullName evidence="4">TNT domain-containing protein</fullName>
    </submittedName>
</protein>
<feature type="compositionally biased region" description="Low complexity" evidence="1">
    <location>
        <begin position="298"/>
        <end position="309"/>
    </location>
</feature>
<gene>
    <name evidence="4" type="ORF">QFW96_26335</name>
</gene>